<sequence length="454" mass="52068">MKLFLKNTLLTILAVMGFVNVQAQESTKKRIDGIVGIVGNYVVLDSDIDNTFIQAKATGYDTSKFSRCELLGTLLENKLFSHQAIQDSIVVTDDEINGMMDSQIDRMVEQAGSIDNVVKYYNKKNYEEFRGYFFDIMKENQLASRMQEKLTSDVKITPEEIRQFYNNIPKDSLPMIGDQIELSEIVMKPVITKEERQAVIDKLNEIRQDILDGSSFASKVYVYTEDKGSLQTGGFYSIDKKTEFVKEFKDVAFSLKEGEISKPFETEYGFHIIQLEKIVGKNLELRHILMSAKPSQESLDKAKKDLDDLRIRILNKEISFADAARQYSQQKETKQSGGIITDRQTGDTRFELNRMEDRIMYSMVSNLKVGEISATTQVPDGNNIQYKIIQVTNKIPEHAADFSNDYMQIRSVALRTKQNEAVAKWIANTIKDTYIQINDEYQNCSFKSDWLKNQ</sequence>
<dbReference type="InterPro" id="IPR050280">
    <property type="entry name" value="OMP_Chaperone_SurA"/>
</dbReference>
<evidence type="ECO:0000256" key="1">
    <source>
        <dbReference type="ARBA" id="ARBA00022729"/>
    </source>
</evidence>
<dbReference type="Pfam" id="PF00639">
    <property type="entry name" value="Rotamase"/>
    <property type="match status" value="2"/>
</dbReference>
<dbReference type="GO" id="GO:0003755">
    <property type="term" value="F:peptidyl-prolyl cis-trans isomerase activity"/>
    <property type="evidence" value="ECO:0007669"/>
    <property type="project" value="UniProtKB-KW"/>
</dbReference>
<accession>A0A1I5FAK3</accession>
<evidence type="ECO:0000313" key="5">
    <source>
        <dbReference type="EMBL" id="SFO20762.1"/>
    </source>
</evidence>
<dbReference type="Proteomes" id="UP000199036">
    <property type="component" value="Unassembled WGS sequence"/>
</dbReference>
<protein>
    <submittedName>
        <fullName evidence="5">Peptidyl-prolyl cis-trans isomerase SurA</fullName>
    </submittedName>
</protein>
<dbReference type="PANTHER" id="PTHR47637">
    <property type="entry name" value="CHAPERONE SURA"/>
    <property type="match status" value="1"/>
</dbReference>
<dbReference type="RefSeq" id="WP_091525667.1">
    <property type="nucleotide sequence ID" value="NZ_FOVI01000026.1"/>
</dbReference>
<feature type="domain" description="PpiC" evidence="4">
    <location>
        <begin position="280"/>
        <end position="393"/>
    </location>
</feature>
<dbReference type="InterPro" id="IPR027304">
    <property type="entry name" value="Trigger_fact/SurA_dom_sf"/>
</dbReference>
<keyword evidence="1 3" id="KW-0732">Signal</keyword>
<dbReference type="InterPro" id="IPR046357">
    <property type="entry name" value="PPIase_dom_sf"/>
</dbReference>
<dbReference type="InterPro" id="IPR000297">
    <property type="entry name" value="PPIase_PpiC"/>
</dbReference>
<organism evidence="5 6">
    <name type="scientific">Paenimyroides ummariense</name>
    <dbReference type="NCBI Taxonomy" id="913024"/>
    <lineage>
        <taxon>Bacteria</taxon>
        <taxon>Pseudomonadati</taxon>
        <taxon>Bacteroidota</taxon>
        <taxon>Flavobacteriia</taxon>
        <taxon>Flavobacteriales</taxon>
        <taxon>Flavobacteriaceae</taxon>
        <taxon>Paenimyroides</taxon>
    </lineage>
</organism>
<dbReference type="Gene3D" id="1.10.4030.10">
    <property type="entry name" value="Porin chaperone SurA, peptide-binding domain"/>
    <property type="match status" value="1"/>
</dbReference>
<dbReference type="SUPFAM" id="SSF109998">
    <property type="entry name" value="Triger factor/SurA peptide-binding domain-like"/>
    <property type="match status" value="1"/>
</dbReference>
<dbReference type="PANTHER" id="PTHR47637:SF1">
    <property type="entry name" value="CHAPERONE SURA"/>
    <property type="match status" value="1"/>
</dbReference>
<keyword evidence="2" id="KW-0697">Rotamase</keyword>
<feature type="signal peptide" evidence="3">
    <location>
        <begin position="1"/>
        <end position="23"/>
    </location>
</feature>
<dbReference type="PROSITE" id="PS50198">
    <property type="entry name" value="PPIC_PPIASE_2"/>
    <property type="match status" value="2"/>
</dbReference>
<evidence type="ECO:0000256" key="2">
    <source>
        <dbReference type="PROSITE-ProRule" id="PRU00278"/>
    </source>
</evidence>
<dbReference type="AlphaFoldDB" id="A0A1I5FAK3"/>
<dbReference type="OrthoDB" id="14196at2"/>
<dbReference type="SUPFAM" id="SSF54534">
    <property type="entry name" value="FKBP-like"/>
    <property type="match status" value="2"/>
</dbReference>
<proteinExistence type="predicted"/>
<evidence type="ECO:0000259" key="4">
    <source>
        <dbReference type="PROSITE" id="PS50198"/>
    </source>
</evidence>
<gene>
    <name evidence="5" type="ORF">SAMN05421741_12629</name>
</gene>
<evidence type="ECO:0000313" key="6">
    <source>
        <dbReference type="Proteomes" id="UP000199036"/>
    </source>
</evidence>
<feature type="chain" id="PRO_5011630495" evidence="3">
    <location>
        <begin position="24"/>
        <end position="454"/>
    </location>
</feature>
<dbReference type="Gene3D" id="3.10.50.40">
    <property type="match status" value="2"/>
</dbReference>
<name>A0A1I5FAK3_9FLAO</name>
<reference evidence="6" key="1">
    <citation type="submission" date="2016-10" db="EMBL/GenBank/DDBJ databases">
        <authorList>
            <person name="Varghese N."/>
            <person name="Submissions S."/>
        </authorList>
    </citation>
    <scope>NUCLEOTIDE SEQUENCE [LARGE SCALE GENOMIC DNA]</scope>
    <source>
        <strain evidence="6">DS-12</strain>
    </source>
</reference>
<evidence type="ECO:0000256" key="3">
    <source>
        <dbReference type="SAM" id="SignalP"/>
    </source>
</evidence>
<keyword evidence="2 5" id="KW-0413">Isomerase</keyword>
<keyword evidence="6" id="KW-1185">Reference proteome</keyword>
<dbReference type="STRING" id="913024.SAMN05421741_12629"/>
<dbReference type="EMBL" id="FOVI01000026">
    <property type="protein sequence ID" value="SFO20762.1"/>
    <property type="molecule type" value="Genomic_DNA"/>
</dbReference>
<feature type="domain" description="PpiC" evidence="4">
    <location>
        <begin position="177"/>
        <end position="277"/>
    </location>
</feature>